<dbReference type="EMBL" id="JARBHB010000004">
    <property type="protein sequence ID" value="KAJ8885263.1"/>
    <property type="molecule type" value="Genomic_DNA"/>
</dbReference>
<feature type="region of interest" description="Disordered" evidence="6">
    <location>
        <begin position="97"/>
        <end position="138"/>
    </location>
</feature>
<protein>
    <recommendedName>
        <fullName evidence="7">THAP-type domain-containing protein</fullName>
    </recommendedName>
</protein>
<dbReference type="Proteomes" id="UP001159363">
    <property type="component" value="Chromosome X"/>
</dbReference>
<feature type="region of interest" description="Disordered" evidence="6">
    <location>
        <begin position="152"/>
        <end position="205"/>
    </location>
</feature>
<evidence type="ECO:0000256" key="4">
    <source>
        <dbReference type="ARBA" id="ARBA00023125"/>
    </source>
</evidence>
<evidence type="ECO:0000313" key="8">
    <source>
        <dbReference type="EMBL" id="KAJ8885263.1"/>
    </source>
</evidence>
<accession>A0ABQ9HMY5</accession>
<sequence length="484" mass="51922">MLHMSVCIPFPVDACCSSAVALRSTIHKVQHQVSSEKQSTHPTNAHSVTISHSASSSLSSTVQHKIVSTKIANTASISSPSCHVSATMSAASSVSTSISFPPMNHGNNHHTQHHAHTHSHHHQHQHHLVSSQESLSPPSNQVLVQAGLSMPMILGHNSPSSTRPHGGLSSHSGHHHNMSHNQKTTTSASAVNPPVHHHPSTHTSLMVQPGVPATLSHHSLNMGVTSAGPHLDALRANDSAENWSSNGCLVFEKSCELCKRRDSNDVTVDHWSVSLRAALGAVSGHAIPLPLWCTVFPSGEKSPNRYKAWISKINGRAFAPCKTVKVCSQHFTDDDFESSSMYKSKLLGIKTPKLLKKSAIPTIRLKGERSTKKKAIGEACSGDISYTSAATCQADTLGKPSMAPPQYGKLFCNELKLCWCPSPSLGLNLVWYKLGRVALKLGTKSDVGLATLRTTGVDTDTRLPSVSVAQGSLWFGRCCCNMLE</sequence>
<dbReference type="PANTHER" id="PTHR46927:SF3">
    <property type="entry name" value="THAP-TYPE DOMAIN-CONTAINING PROTEIN"/>
    <property type="match status" value="1"/>
</dbReference>
<name>A0ABQ9HMY5_9NEOP</name>
<dbReference type="Pfam" id="PF05485">
    <property type="entry name" value="THAP"/>
    <property type="match status" value="1"/>
</dbReference>
<proteinExistence type="predicted"/>
<keyword evidence="1" id="KW-0479">Metal-binding</keyword>
<comment type="caution">
    <text evidence="8">The sequence shown here is derived from an EMBL/GenBank/DDBJ whole genome shotgun (WGS) entry which is preliminary data.</text>
</comment>
<evidence type="ECO:0000256" key="2">
    <source>
        <dbReference type="ARBA" id="ARBA00022771"/>
    </source>
</evidence>
<dbReference type="PANTHER" id="PTHR46927">
    <property type="entry name" value="AGAP005574-PA"/>
    <property type="match status" value="1"/>
</dbReference>
<feature type="compositionally biased region" description="Polar residues" evidence="6">
    <location>
        <begin position="128"/>
        <end position="138"/>
    </location>
</feature>
<keyword evidence="3" id="KW-0862">Zinc</keyword>
<keyword evidence="9" id="KW-1185">Reference proteome</keyword>
<evidence type="ECO:0000256" key="5">
    <source>
        <dbReference type="PROSITE-ProRule" id="PRU00309"/>
    </source>
</evidence>
<dbReference type="SUPFAM" id="SSF57716">
    <property type="entry name" value="Glucocorticoid receptor-like (DNA-binding domain)"/>
    <property type="match status" value="1"/>
</dbReference>
<feature type="domain" description="THAP-type" evidence="7">
    <location>
        <begin position="251"/>
        <end position="364"/>
    </location>
</feature>
<evidence type="ECO:0000259" key="7">
    <source>
        <dbReference type="PROSITE" id="PS50950"/>
    </source>
</evidence>
<dbReference type="InterPro" id="IPR006612">
    <property type="entry name" value="THAP_Znf"/>
</dbReference>
<evidence type="ECO:0000313" key="9">
    <source>
        <dbReference type="Proteomes" id="UP001159363"/>
    </source>
</evidence>
<gene>
    <name evidence="8" type="ORF">PR048_011460</name>
</gene>
<dbReference type="InterPro" id="IPR052224">
    <property type="entry name" value="THAP_domain_protein"/>
</dbReference>
<evidence type="ECO:0000256" key="3">
    <source>
        <dbReference type="ARBA" id="ARBA00022833"/>
    </source>
</evidence>
<keyword evidence="4 5" id="KW-0238">DNA-binding</keyword>
<feature type="compositionally biased region" description="Polar residues" evidence="6">
    <location>
        <begin position="181"/>
        <end position="190"/>
    </location>
</feature>
<organism evidence="8 9">
    <name type="scientific">Dryococelus australis</name>
    <dbReference type="NCBI Taxonomy" id="614101"/>
    <lineage>
        <taxon>Eukaryota</taxon>
        <taxon>Metazoa</taxon>
        <taxon>Ecdysozoa</taxon>
        <taxon>Arthropoda</taxon>
        <taxon>Hexapoda</taxon>
        <taxon>Insecta</taxon>
        <taxon>Pterygota</taxon>
        <taxon>Neoptera</taxon>
        <taxon>Polyneoptera</taxon>
        <taxon>Phasmatodea</taxon>
        <taxon>Verophasmatodea</taxon>
        <taxon>Anareolatae</taxon>
        <taxon>Phasmatidae</taxon>
        <taxon>Eurycanthinae</taxon>
        <taxon>Dryococelus</taxon>
    </lineage>
</organism>
<feature type="compositionally biased region" description="Basic residues" evidence="6">
    <location>
        <begin position="107"/>
        <end position="127"/>
    </location>
</feature>
<reference evidence="8 9" key="1">
    <citation type="submission" date="2023-02" db="EMBL/GenBank/DDBJ databases">
        <title>LHISI_Scaffold_Assembly.</title>
        <authorList>
            <person name="Stuart O.P."/>
            <person name="Cleave R."/>
            <person name="Magrath M.J.L."/>
            <person name="Mikheyev A.S."/>
        </authorList>
    </citation>
    <scope>NUCLEOTIDE SEQUENCE [LARGE SCALE GENOMIC DNA]</scope>
    <source>
        <strain evidence="8">Daus_M_001</strain>
        <tissue evidence="8">Leg muscle</tissue>
    </source>
</reference>
<keyword evidence="2 5" id="KW-0863">Zinc-finger</keyword>
<evidence type="ECO:0000256" key="1">
    <source>
        <dbReference type="ARBA" id="ARBA00022723"/>
    </source>
</evidence>
<dbReference type="SMART" id="SM00980">
    <property type="entry name" value="THAP"/>
    <property type="match status" value="1"/>
</dbReference>
<evidence type="ECO:0000256" key="6">
    <source>
        <dbReference type="SAM" id="MobiDB-lite"/>
    </source>
</evidence>
<dbReference type="PROSITE" id="PS50950">
    <property type="entry name" value="ZF_THAP"/>
    <property type="match status" value="1"/>
</dbReference>